<accession>A0AAP2DDB5</accession>
<organism evidence="1 2">
    <name type="scientific">Dawidia soli</name>
    <dbReference type="NCBI Taxonomy" id="2782352"/>
    <lineage>
        <taxon>Bacteria</taxon>
        <taxon>Pseudomonadati</taxon>
        <taxon>Bacteroidota</taxon>
        <taxon>Cytophagia</taxon>
        <taxon>Cytophagales</taxon>
        <taxon>Chryseotaleaceae</taxon>
        <taxon>Dawidia</taxon>
    </lineage>
</organism>
<proteinExistence type="predicted"/>
<evidence type="ECO:0000313" key="1">
    <source>
        <dbReference type="EMBL" id="MBT1687312.1"/>
    </source>
</evidence>
<sequence length="128" mass="13991">MSQAATIGTYLYPEDLYSLPPRVLVILSDPWENLSEADQTTLTKMITALRLNIAAVQIITRAAFTAADLAAYAPTKVIALGATLQGSSRLYESFTHDGLPVVVADALPRLDDLKKKNLWLALRQMFGV</sequence>
<name>A0AAP2DDB5_9BACT</name>
<keyword evidence="2" id="KW-1185">Reference proteome</keyword>
<comment type="caution">
    <text evidence="1">The sequence shown here is derived from an EMBL/GenBank/DDBJ whole genome shotgun (WGS) entry which is preliminary data.</text>
</comment>
<evidence type="ECO:0000313" key="2">
    <source>
        <dbReference type="Proteomes" id="UP001319180"/>
    </source>
</evidence>
<protein>
    <submittedName>
        <fullName evidence="1">Uncharacterized protein</fullName>
    </submittedName>
</protein>
<dbReference type="RefSeq" id="WP_254090544.1">
    <property type="nucleotide sequence ID" value="NZ_JAHESC010000015.1"/>
</dbReference>
<gene>
    <name evidence="1" type="ORF">KK078_12135</name>
</gene>
<dbReference type="Proteomes" id="UP001319180">
    <property type="component" value="Unassembled WGS sequence"/>
</dbReference>
<dbReference type="AlphaFoldDB" id="A0AAP2DDB5"/>
<dbReference type="EMBL" id="JAHESC010000015">
    <property type="protein sequence ID" value="MBT1687312.1"/>
    <property type="molecule type" value="Genomic_DNA"/>
</dbReference>
<reference evidence="1 2" key="1">
    <citation type="submission" date="2021-05" db="EMBL/GenBank/DDBJ databases">
        <title>A Polyphasic approach of four new species of the genus Ohtaekwangia: Ohtaekwangia histidinii sp. nov., Ohtaekwangia cretensis sp. nov., Ohtaekwangia indiensis sp. nov., Ohtaekwangia reichenbachii sp. nov. from diverse environment.</title>
        <authorList>
            <person name="Octaviana S."/>
        </authorList>
    </citation>
    <scope>NUCLEOTIDE SEQUENCE [LARGE SCALE GENOMIC DNA]</scope>
    <source>
        <strain evidence="1 2">PWU37</strain>
    </source>
</reference>